<gene>
    <name evidence="2" type="ORF">Pla52o_15060</name>
</gene>
<protein>
    <submittedName>
        <fullName evidence="2">Uncharacterized protein</fullName>
    </submittedName>
</protein>
<accession>A0A5C6CL81</accession>
<organism evidence="2 3">
    <name type="scientific">Novipirellula galeiformis</name>
    <dbReference type="NCBI Taxonomy" id="2528004"/>
    <lineage>
        <taxon>Bacteria</taxon>
        <taxon>Pseudomonadati</taxon>
        <taxon>Planctomycetota</taxon>
        <taxon>Planctomycetia</taxon>
        <taxon>Pirellulales</taxon>
        <taxon>Pirellulaceae</taxon>
        <taxon>Novipirellula</taxon>
    </lineage>
</organism>
<keyword evidence="3" id="KW-1185">Reference proteome</keyword>
<comment type="caution">
    <text evidence="2">The sequence shown here is derived from an EMBL/GenBank/DDBJ whole genome shotgun (WGS) entry which is preliminary data.</text>
</comment>
<dbReference type="Proteomes" id="UP000316304">
    <property type="component" value="Unassembled WGS sequence"/>
</dbReference>
<evidence type="ECO:0000256" key="1">
    <source>
        <dbReference type="SAM" id="MobiDB-lite"/>
    </source>
</evidence>
<dbReference type="AlphaFoldDB" id="A0A5C6CL81"/>
<reference evidence="2 3" key="1">
    <citation type="submission" date="2019-02" db="EMBL/GenBank/DDBJ databases">
        <title>Deep-cultivation of Planctomycetes and their phenomic and genomic characterization uncovers novel biology.</title>
        <authorList>
            <person name="Wiegand S."/>
            <person name="Jogler M."/>
            <person name="Boedeker C."/>
            <person name="Pinto D."/>
            <person name="Vollmers J."/>
            <person name="Rivas-Marin E."/>
            <person name="Kohn T."/>
            <person name="Peeters S.H."/>
            <person name="Heuer A."/>
            <person name="Rast P."/>
            <person name="Oberbeckmann S."/>
            <person name="Bunk B."/>
            <person name="Jeske O."/>
            <person name="Meyerdierks A."/>
            <person name="Storesund J.E."/>
            <person name="Kallscheuer N."/>
            <person name="Luecker S."/>
            <person name="Lage O.M."/>
            <person name="Pohl T."/>
            <person name="Merkel B.J."/>
            <person name="Hornburger P."/>
            <person name="Mueller R.-W."/>
            <person name="Bruemmer F."/>
            <person name="Labrenz M."/>
            <person name="Spormann A.M."/>
            <person name="Op Den Camp H."/>
            <person name="Overmann J."/>
            <person name="Amann R."/>
            <person name="Jetten M.S.M."/>
            <person name="Mascher T."/>
            <person name="Medema M.H."/>
            <person name="Devos D.P."/>
            <person name="Kaster A.-K."/>
            <person name="Ovreas L."/>
            <person name="Rohde M."/>
            <person name="Galperin M.Y."/>
            <person name="Jogler C."/>
        </authorList>
    </citation>
    <scope>NUCLEOTIDE SEQUENCE [LARGE SCALE GENOMIC DNA]</scope>
    <source>
        <strain evidence="2 3">Pla52o</strain>
    </source>
</reference>
<feature type="compositionally biased region" description="Basic and acidic residues" evidence="1">
    <location>
        <begin position="30"/>
        <end position="40"/>
    </location>
</feature>
<dbReference type="RefSeq" id="WP_231612149.1">
    <property type="nucleotide sequence ID" value="NZ_SJPT01000002.1"/>
</dbReference>
<evidence type="ECO:0000313" key="3">
    <source>
        <dbReference type="Proteomes" id="UP000316304"/>
    </source>
</evidence>
<dbReference type="EMBL" id="SJPT01000002">
    <property type="protein sequence ID" value="TWU25208.1"/>
    <property type="molecule type" value="Genomic_DNA"/>
</dbReference>
<feature type="region of interest" description="Disordered" evidence="1">
    <location>
        <begin position="29"/>
        <end position="51"/>
    </location>
</feature>
<name>A0A5C6CL81_9BACT</name>
<evidence type="ECO:0000313" key="2">
    <source>
        <dbReference type="EMBL" id="TWU25208.1"/>
    </source>
</evidence>
<proteinExistence type="predicted"/>
<sequence length="51" mass="5611">MLEFTPTQGRYLSYIHAYTSGFGLPPAESEIAKPGKERRALSAVQTPDKTV</sequence>